<dbReference type="Pfam" id="PF10387">
    <property type="entry name" value="DUF2442"/>
    <property type="match status" value="1"/>
</dbReference>
<dbReference type="InterPro" id="IPR018841">
    <property type="entry name" value="DUF2442"/>
</dbReference>
<comment type="caution">
    <text evidence="2">The sequence shown here is derived from an EMBL/GenBank/DDBJ whole genome shotgun (WGS) entry which is preliminary data.</text>
</comment>
<proteinExistence type="predicted"/>
<dbReference type="AlphaFoldDB" id="A0A0M2PVV3"/>
<dbReference type="Proteomes" id="UP000034681">
    <property type="component" value="Unassembled WGS sequence"/>
</dbReference>
<evidence type="ECO:0000256" key="1">
    <source>
        <dbReference type="SAM" id="MobiDB-lite"/>
    </source>
</evidence>
<feature type="region of interest" description="Disordered" evidence="1">
    <location>
        <begin position="104"/>
        <end position="127"/>
    </location>
</feature>
<dbReference type="STRING" id="317619.GCA_000332315_00958"/>
<evidence type="ECO:0008006" key="4">
    <source>
        <dbReference type="Google" id="ProtNLM"/>
    </source>
</evidence>
<name>A0A0M2PVV3_PROHO</name>
<protein>
    <recommendedName>
        <fullName evidence="4">DUF2442 domain-containing protein</fullName>
    </recommendedName>
</protein>
<keyword evidence="3" id="KW-1185">Reference proteome</keyword>
<accession>A0A0M2PVV3</accession>
<evidence type="ECO:0000313" key="2">
    <source>
        <dbReference type="EMBL" id="KKJ00576.1"/>
    </source>
</evidence>
<organism evidence="2 3">
    <name type="scientific">Prochlorothrix hollandica PCC 9006 = CALU 1027</name>
    <dbReference type="NCBI Taxonomy" id="317619"/>
    <lineage>
        <taxon>Bacteria</taxon>
        <taxon>Bacillati</taxon>
        <taxon>Cyanobacteriota</taxon>
        <taxon>Cyanophyceae</taxon>
        <taxon>Prochlorotrichales</taxon>
        <taxon>Prochlorotrichaceae</taxon>
        <taxon>Prochlorothrix</taxon>
    </lineage>
</organism>
<gene>
    <name evidence="2" type="ORF">PROH_10925</name>
</gene>
<dbReference type="EMBL" id="AJTX02000004">
    <property type="protein sequence ID" value="KKJ00576.1"/>
    <property type="molecule type" value="Genomic_DNA"/>
</dbReference>
<sequence length="127" mass="13324">MNAQLETAKAATQAADAVEPRAKAAYFDPATNLVVIALKNGAFLSITPHLLQGLDNASTADLSDIWLDDGGRSIHWDRLDADFEIVGLVAGIFGTQRWMADLVSQGGASRSPVTPESPPATPASLGH</sequence>
<dbReference type="eggNOG" id="ENOG5032S4D">
    <property type="taxonomic scope" value="Bacteria"/>
</dbReference>
<dbReference type="Gene3D" id="3.30.2020.40">
    <property type="entry name" value="Uncharacterised protein PF10387, DUF2442"/>
    <property type="match status" value="1"/>
</dbReference>
<evidence type="ECO:0000313" key="3">
    <source>
        <dbReference type="Proteomes" id="UP000034681"/>
    </source>
</evidence>
<reference evidence="2" key="1">
    <citation type="submission" date="2012-04" db="EMBL/GenBank/DDBJ databases">
        <authorList>
            <person name="Borisov I.G."/>
            <person name="Ivanikova N.V."/>
            <person name="Pinevich A.V."/>
        </authorList>
    </citation>
    <scope>NUCLEOTIDE SEQUENCE</scope>
    <source>
        <strain evidence="2">CALU 1027</strain>
    </source>
</reference>